<feature type="compositionally biased region" description="Low complexity" evidence="6">
    <location>
        <begin position="1659"/>
        <end position="1668"/>
    </location>
</feature>
<evidence type="ECO:0000256" key="3">
    <source>
        <dbReference type="ARBA" id="ARBA00022801"/>
    </source>
</evidence>
<dbReference type="InterPro" id="IPR050534">
    <property type="entry name" value="Coronavir_polyprotein_1ab"/>
</dbReference>
<comment type="similarity">
    <text evidence="1">Belongs to the DNA2/NAM7 helicase family.</text>
</comment>
<sequence>MWAVGRQLLTLTDAVDRYCDSRLWRAALMRPELVGCVVASRENDVDLKDRVGRLMQFLREMVKARTRPVLRVEDHERIQWLFPGSAPFQVDHAASAGDVVVQAARVHLEEPPALPQSLLSWLTATDDVVRSDTAGPQFREPEPLGSTPVPEVERARAEYRSWYQDWTAWAQTDRQRRPHNELYQALTEVLHELNARPESVELVVASGLLTLPPKMTDGSRVNTHLVTQEATVERDESTGDLLVRLVELSSCRLEDSELLTGLEIFDQSGSRTLLAQLKESASPLDPSIQVFLKGWAARALGVEVSVTDAVEPPTTTSADVSLALAPALVLRKRGAFALVEYYDQMIHQAEQVSAKTPLGLAQLVTAIEAEERVQWLESTGATAPQELAEDPLFPLPANAEQSKIIERLGGDSGVVVEGPPGTGKTHTIANLMSALLARGQRVLVTSEKSQALQVLRDKLPEDMQELCVSITDLSRGGSQELNRSVATIAERKTSFIPEASDRTIADLTDKREQARARRSTTLESIRALREAETFQHPEVAPGYSGTLAAIVRLLEEKRERLSWLPGPLYASEPPLTPPEFREFVRLLALQTPGHAARADQVLPPLEGLLPSADRMAHLFEAVHRPPVDLPSQTRELVEIIESVDNDTAQQVLTQCDALRDAAATARGLSPEHQQLANRVLSGAVDHLWARVQDLDLFVQEASRCDQMVRSAVVEAPAVTRGALRTVETWLARLQAGAEWKGRFRRSAEQKAYDELNLNLTVDGDPVQRIEELEIAVAHLKALDAVESARQTFADLGLDLGSAPARSAQVNDLVIARRDLSTIERLLATSHDLKDTLYRSTRRQVVVRSIDEAESFSQAASAITLELQRRSARHELAVITDELRNAFGPALASEAHDLVQSIQEASRQRFDDAVGAYLHAQQQQREYRDCQAIVQRVRSASPALVSELAANPSDPDLLTRLDSIHDAWHWRRAHDWVEQQRTPGREAQLSSELDAVTADISSLTSKLAAERAWKSCLERMSASEVTALQSYRDHIRSIGKGTGKHAERFRQAARTAMREAQSAVPAWVMPTQQVLASIPPQPGAFDVVIVDEASQVDITNLYLLWLAPRVIVVGDDKQCTPSEVALGGLDDVFTRLDNYLGDLPDHVRNTFTPRSSLFSLLRSRFGQVVRLREHFRSMPEIISWSSNQFYRDAPLVPVRQFGSDRLPPLRSTYVTGATVTGKNATLANKAEAVAIADQVRACLDDPQYEGKTMGVVVLQGQGQVTAIQNALRGNISEDEWDERRFRVGTPPDFQGDERDVIFLSLVVAPDQNFQSLTRTEFEQRFNVGASRAKDQMWLFHSVTLDRLRTGDLRKSLLEHMTSRTVATTEPVPENVPNDVRDPRFDSLFEQRVFNEIVARGYHVNPQIPVNNRRIDLVVTGSASRLAVECDGDAFHTTPEQLREDLEREIELRRCGWTFWRVRESEFYAGRVEAMSSLWAELDRLGIEPGVQLSNDPSTVSTVVVGGGANGLDSPTDDGPPVPPIENRGDEPDDGALSDTTPVETIVEKTSPPIEQNSALTTVEQRLPSEADYVRISDESLRDAIVAGAPHYRSMKSRELAAQFQVPEPQVERVLRDLFAETAKRRHDESDYKPGVNARDDLLRRAASETETETETESESESPTPATSPAQGTLRNVLVAAAWPSVPLTIDRACHISRLDESATRDLLDALVEDGQLDEMTKAGTMLWVRSHGAKA</sequence>
<name>K6XI37_9ACTN</name>
<dbReference type="GO" id="GO:0043139">
    <property type="term" value="F:5'-3' DNA helicase activity"/>
    <property type="evidence" value="ECO:0007669"/>
    <property type="project" value="TreeGrafter"/>
</dbReference>
<keyword evidence="4" id="KW-0347">Helicase</keyword>
<dbReference type="InterPro" id="IPR041677">
    <property type="entry name" value="DNA2/NAM7_AAA_11"/>
</dbReference>
<feature type="compositionally biased region" description="Acidic residues" evidence="6">
    <location>
        <begin position="1648"/>
        <end position="1658"/>
    </location>
</feature>
<dbReference type="Pfam" id="PF13087">
    <property type="entry name" value="AAA_12"/>
    <property type="match status" value="1"/>
</dbReference>
<evidence type="ECO:0000256" key="1">
    <source>
        <dbReference type="ARBA" id="ARBA00007913"/>
    </source>
</evidence>
<dbReference type="Proteomes" id="UP000035058">
    <property type="component" value="Unassembled WGS sequence"/>
</dbReference>
<evidence type="ECO:0000256" key="4">
    <source>
        <dbReference type="ARBA" id="ARBA00022806"/>
    </source>
</evidence>
<evidence type="ECO:0000256" key="2">
    <source>
        <dbReference type="ARBA" id="ARBA00022741"/>
    </source>
</evidence>
<gene>
    <name evidence="10" type="ORF">GONAM_02_00260</name>
</gene>
<organism evidence="10 11">
    <name type="scientific">Gordonia namibiensis NBRC 108229</name>
    <dbReference type="NCBI Taxonomy" id="1208314"/>
    <lineage>
        <taxon>Bacteria</taxon>
        <taxon>Bacillati</taxon>
        <taxon>Actinomycetota</taxon>
        <taxon>Actinomycetes</taxon>
        <taxon>Mycobacteriales</taxon>
        <taxon>Gordoniaceae</taxon>
        <taxon>Gordonia</taxon>
    </lineage>
</organism>
<dbReference type="GO" id="GO:0005524">
    <property type="term" value="F:ATP binding"/>
    <property type="evidence" value="ECO:0007669"/>
    <property type="project" value="UniProtKB-KW"/>
</dbReference>
<comment type="caution">
    <text evidence="10">The sequence shown here is derived from an EMBL/GenBank/DDBJ whole genome shotgun (WGS) entry which is preliminary data.</text>
</comment>
<dbReference type="SUPFAM" id="SSF52980">
    <property type="entry name" value="Restriction endonuclease-like"/>
    <property type="match status" value="1"/>
</dbReference>
<accession>K6XI37</accession>
<protein>
    <submittedName>
        <fullName evidence="10">Uncharacterized protein</fullName>
    </submittedName>
</protein>
<evidence type="ECO:0000259" key="7">
    <source>
        <dbReference type="Pfam" id="PF13086"/>
    </source>
</evidence>
<dbReference type="InterPro" id="IPR027417">
    <property type="entry name" value="P-loop_NTPase"/>
</dbReference>
<dbReference type="InterPro" id="IPR047187">
    <property type="entry name" value="SF1_C_Upf1"/>
</dbReference>
<evidence type="ECO:0000256" key="6">
    <source>
        <dbReference type="SAM" id="MobiDB-lite"/>
    </source>
</evidence>
<feature type="region of interest" description="Disordered" evidence="6">
    <location>
        <begin position="1505"/>
        <end position="1537"/>
    </location>
</feature>
<keyword evidence="11" id="KW-1185">Reference proteome</keyword>
<dbReference type="InterPro" id="IPR049468">
    <property type="entry name" value="Restrct_endonuc-II-like_dom"/>
</dbReference>
<dbReference type="Pfam" id="PF18741">
    <property type="entry name" value="MTES_1575"/>
    <property type="match status" value="1"/>
</dbReference>
<evidence type="ECO:0000256" key="5">
    <source>
        <dbReference type="ARBA" id="ARBA00022840"/>
    </source>
</evidence>
<proteinExistence type="inferred from homology"/>
<feature type="domain" description="Restriction endonuclease type II-like" evidence="9">
    <location>
        <begin position="1387"/>
        <end position="1480"/>
    </location>
</feature>
<reference evidence="10 11" key="1">
    <citation type="submission" date="2012-08" db="EMBL/GenBank/DDBJ databases">
        <title>Whole genome shotgun sequence of Gordonia namibiensis NBRC 108229.</title>
        <authorList>
            <person name="Isaki-Nakamura S."/>
            <person name="Hosoyama A."/>
            <person name="Tsuchikane K."/>
            <person name="Katsumata H."/>
            <person name="Baba S."/>
            <person name="Yamazaki S."/>
            <person name="Fujita N."/>
        </authorList>
    </citation>
    <scope>NUCLEOTIDE SEQUENCE [LARGE SCALE GENOMIC DNA]</scope>
    <source>
        <strain evidence="10 11">NBRC 108229</strain>
    </source>
</reference>
<dbReference type="CDD" id="cd18808">
    <property type="entry name" value="SF1_C_Upf1"/>
    <property type="match status" value="1"/>
</dbReference>
<dbReference type="PANTHER" id="PTHR43788:SF8">
    <property type="entry name" value="DNA-BINDING PROTEIN SMUBP-2"/>
    <property type="match status" value="1"/>
</dbReference>
<evidence type="ECO:0000313" key="11">
    <source>
        <dbReference type="Proteomes" id="UP000035058"/>
    </source>
</evidence>
<evidence type="ECO:0000259" key="9">
    <source>
        <dbReference type="Pfam" id="PF18741"/>
    </source>
</evidence>
<keyword evidence="5" id="KW-0067">ATP-binding</keyword>
<dbReference type="Gene3D" id="3.40.50.300">
    <property type="entry name" value="P-loop containing nucleotide triphosphate hydrolases"/>
    <property type="match status" value="3"/>
</dbReference>
<dbReference type="Pfam" id="PF13086">
    <property type="entry name" value="AAA_11"/>
    <property type="match status" value="1"/>
</dbReference>
<dbReference type="SUPFAM" id="SSF52540">
    <property type="entry name" value="P-loop containing nucleoside triphosphate hydrolases"/>
    <property type="match status" value="1"/>
</dbReference>
<dbReference type="GO" id="GO:0016787">
    <property type="term" value="F:hydrolase activity"/>
    <property type="evidence" value="ECO:0007669"/>
    <property type="project" value="UniProtKB-KW"/>
</dbReference>
<evidence type="ECO:0000313" key="10">
    <source>
        <dbReference type="EMBL" id="GAB98504.1"/>
    </source>
</evidence>
<evidence type="ECO:0000259" key="8">
    <source>
        <dbReference type="Pfam" id="PF13087"/>
    </source>
</evidence>
<dbReference type="InterPro" id="IPR041679">
    <property type="entry name" value="DNA2/NAM7-like_C"/>
</dbReference>
<feature type="domain" description="DNA2/NAM7 helicase helicase" evidence="7">
    <location>
        <begin position="398"/>
        <end position="512"/>
    </location>
</feature>
<keyword evidence="3" id="KW-0378">Hydrolase</keyword>
<dbReference type="EMBL" id="BAHE01000002">
    <property type="protein sequence ID" value="GAB98504.1"/>
    <property type="molecule type" value="Genomic_DNA"/>
</dbReference>
<dbReference type="PANTHER" id="PTHR43788">
    <property type="entry name" value="DNA2/NAM7 HELICASE FAMILY MEMBER"/>
    <property type="match status" value="1"/>
</dbReference>
<feature type="region of interest" description="Disordered" evidence="6">
    <location>
        <begin position="1644"/>
        <end position="1669"/>
    </location>
</feature>
<dbReference type="InterPro" id="IPR011335">
    <property type="entry name" value="Restrct_endonuc-II-like"/>
</dbReference>
<feature type="domain" description="DNA2/NAM7 helicase-like C-terminal" evidence="8">
    <location>
        <begin position="1154"/>
        <end position="1338"/>
    </location>
</feature>
<keyword evidence="2" id="KW-0547">Nucleotide-binding</keyword>
<dbReference type="Gene3D" id="3.40.960.10">
    <property type="entry name" value="VSR Endonuclease"/>
    <property type="match status" value="1"/>
</dbReference>